<dbReference type="AlphaFoldDB" id="X1S8X6"/>
<proteinExistence type="predicted"/>
<gene>
    <name evidence="1" type="ORF">S06H3_66139</name>
</gene>
<evidence type="ECO:0000313" key="1">
    <source>
        <dbReference type="EMBL" id="GAI64244.1"/>
    </source>
</evidence>
<organism evidence="1">
    <name type="scientific">marine sediment metagenome</name>
    <dbReference type="NCBI Taxonomy" id="412755"/>
    <lineage>
        <taxon>unclassified sequences</taxon>
        <taxon>metagenomes</taxon>
        <taxon>ecological metagenomes</taxon>
    </lineage>
</organism>
<comment type="caution">
    <text evidence="1">The sequence shown here is derived from an EMBL/GenBank/DDBJ whole genome shotgun (WGS) entry which is preliminary data.</text>
</comment>
<dbReference type="EMBL" id="BARV01044897">
    <property type="protein sequence ID" value="GAI64244.1"/>
    <property type="molecule type" value="Genomic_DNA"/>
</dbReference>
<sequence>MQKDQMNSGDNQKERPLFMLKSRVFGALPGRRLKKRGDEKMTLLKIRQIFY</sequence>
<feature type="non-terminal residue" evidence="1">
    <location>
        <position position="51"/>
    </location>
</feature>
<reference evidence="1" key="1">
    <citation type="journal article" date="2014" name="Front. Microbiol.">
        <title>High frequency of phylogenetically diverse reductive dehalogenase-homologous genes in deep subseafloor sedimentary metagenomes.</title>
        <authorList>
            <person name="Kawai M."/>
            <person name="Futagami T."/>
            <person name="Toyoda A."/>
            <person name="Takaki Y."/>
            <person name="Nishi S."/>
            <person name="Hori S."/>
            <person name="Arai W."/>
            <person name="Tsubouchi T."/>
            <person name="Morono Y."/>
            <person name="Uchiyama I."/>
            <person name="Ito T."/>
            <person name="Fujiyama A."/>
            <person name="Inagaki F."/>
            <person name="Takami H."/>
        </authorList>
    </citation>
    <scope>NUCLEOTIDE SEQUENCE</scope>
    <source>
        <strain evidence="1">Expedition CK06-06</strain>
    </source>
</reference>
<accession>X1S8X6</accession>
<name>X1S8X6_9ZZZZ</name>
<protein>
    <submittedName>
        <fullName evidence="1">Uncharacterized protein</fullName>
    </submittedName>
</protein>